<comment type="subcellular location">
    <subcellularLocation>
        <location evidence="1 8">Cell outer membrane</location>
        <topology evidence="1 8">Multi-pass membrane protein</topology>
    </subcellularLocation>
</comment>
<keyword evidence="7 8" id="KW-0998">Cell outer membrane</keyword>
<dbReference type="GO" id="GO:0009279">
    <property type="term" value="C:cell outer membrane"/>
    <property type="evidence" value="ECO:0007669"/>
    <property type="project" value="UniProtKB-SubCell"/>
</dbReference>
<evidence type="ECO:0000256" key="8">
    <source>
        <dbReference type="PROSITE-ProRule" id="PRU01360"/>
    </source>
</evidence>
<dbReference type="Pfam" id="PF13715">
    <property type="entry name" value="CarbopepD_reg_2"/>
    <property type="match status" value="1"/>
</dbReference>
<gene>
    <name evidence="13" type="ORF">DI487_08210</name>
</gene>
<accession>A0A2U8QVM7</accession>
<evidence type="ECO:0000259" key="12">
    <source>
        <dbReference type="Pfam" id="PF07715"/>
    </source>
</evidence>
<keyword evidence="2 8" id="KW-0813">Transport</keyword>
<dbReference type="Pfam" id="PF07715">
    <property type="entry name" value="Plug"/>
    <property type="match status" value="1"/>
</dbReference>
<keyword evidence="6 8" id="KW-0472">Membrane</keyword>
<dbReference type="InterPro" id="IPR039426">
    <property type="entry name" value="TonB-dep_rcpt-like"/>
</dbReference>
<evidence type="ECO:0000256" key="6">
    <source>
        <dbReference type="ARBA" id="ARBA00023136"/>
    </source>
</evidence>
<dbReference type="Gene3D" id="2.60.40.1120">
    <property type="entry name" value="Carboxypeptidase-like, regulatory domain"/>
    <property type="match status" value="1"/>
</dbReference>
<evidence type="ECO:0000256" key="5">
    <source>
        <dbReference type="ARBA" id="ARBA00023077"/>
    </source>
</evidence>
<organism evidence="13 14">
    <name type="scientific">Flavobacterium sediminis</name>
    <dbReference type="NCBI Taxonomy" id="2201181"/>
    <lineage>
        <taxon>Bacteria</taxon>
        <taxon>Pseudomonadati</taxon>
        <taxon>Bacteroidota</taxon>
        <taxon>Flavobacteriia</taxon>
        <taxon>Flavobacteriales</taxon>
        <taxon>Flavobacteriaceae</taxon>
        <taxon>Flavobacterium</taxon>
    </lineage>
</organism>
<name>A0A2U8QVM7_9FLAO</name>
<keyword evidence="10" id="KW-0732">Signal</keyword>
<keyword evidence="5 9" id="KW-0798">TonB box</keyword>
<dbReference type="OrthoDB" id="9768470at2"/>
<comment type="similarity">
    <text evidence="8 9">Belongs to the TonB-dependent receptor family.</text>
</comment>
<dbReference type="InterPro" id="IPR000531">
    <property type="entry name" value="Beta-barrel_TonB"/>
</dbReference>
<dbReference type="RefSeq" id="WP_109569212.1">
    <property type="nucleotide sequence ID" value="NZ_CP029463.1"/>
</dbReference>
<evidence type="ECO:0000256" key="4">
    <source>
        <dbReference type="ARBA" id="ARBA00022692"/>
    </source>
</evidence>
<evidence type="ECO:0000256" key="7">
    <source>
        <dbReference type="ARBA" id="ARBA00023237"/>
    </source>
</evidence>
<dbReference type="SUPFAM" id="SSF56935">
    <property type="entry name" value="Porins"/>
    <property type="match status" value="1"/>
</dbReference>
<feature type="chain" id="PRO_5016063745" evidence="10">
    <location>
        <begin position="21"/>
        <end position="919"/>
    </location>
</feature>
<dbReference type="EMBL" id="CP029463">
    <property type="protein sequence ID" value="AWM13845.1"/>
    <property type="molecule type" value="Genomic_DNA"/>
</dbReference>
<dbReference type="AlphaFoldDB" id="A0A2U8QVM7"/>
<evidence type="ECO:0000313" key="13">
    <source>
        <dbReference type="EMBL" id="AWM13845.1"/>
    </source>
</evidence>
<keyword evidence="14" id="KW-1185">Reference proteome</keyword>
<dbReference type="PROSITE" id="PS52016">
    <property type="entry name" value="TONB_DEPENDENT_REC_3"/>
    <property type="match status" value="1"/>
</dbReference>
<keyword evidence="3 8" id="KW-1134">Transmembrane beta strand</keyword>
<evidence type="ECO:0000256" key="3">
    <source>
        <dbReference type="ARBA" id="ARBA00022452"/>
    </source>
</evidence>
<evidence type="ECO:0000256" key="10">
    <source>
        <dbReference type="SAM" id="SignalP"/>
    </source>
</evidence>
<dbReference type="PANTHER" id="PTHR40980">
    <property type="entry name" value="PLUG DOMAIN-CONTAINING PROTEIN"/>
    <property type="match status" value="1"/>
</dbReference>
<sequence length="919" mass="102214">MKFKLILLLSFFSLLGFSQTGTVSGTILDKEYNDEPLPFANVSVKGTSKGASTDENGKYTINNLEPGNYTLVIGYVGYETKEIPFTLSAGETKVINETLAASGVQLKDIVVQATVSKEKETALLMEQQKAIEMKQAIGAEELSRKGVSDATAAVTKTTGVSKQEGVKNVFVRGLGDRYNSTSLNGLPLPSEDPRYKNIALSFFTTDIIKNINVNKTFSADLNGDVAGANIDIASKELEKSKVFSISAGTGFNTNALNNQLLVADGYNYFGFLENGKEAPINSLNSNAFDTKFKPLEKNNVINTNFSLSGGGKIHFSDTKSLSLFAVVLSTSDFSYRSGKTGSVNSTGGSIQNLAFKRTDYSATQTALGNIKYKFGSGRSIAINSLYIHDNKQFVGDFTGFSRSVNDNSDATNSFIRRQQLNNNNLFVNQILFDYEFSTKFSLNISTGYNMIRGSEPDRKTNSYDFINGQYVVATNSSVLNHRYFSTLDENDYSAKAEGKYTLNPDSELKQVITVGGNIRKTERDFSAIQFNYNFFTNTNIVDIDNPDAVFNQENLDNGVYDLRTGRGYGSNAFVPYTYNVTRDNYAGYAQILYPFNEKLTVQAGARFESIQQKINWDTNISSSVNDLTVNPAEINKTYILPSLNAKYSLNEKNAIRLAASQTYTMPQFKENAPFLYEDVTFNEFGNPDLVPSTNINFDLKYDWYIANGELFSIGGFYKNIQDPINRIRVASAANEFSFVNTGTAFATGVEVELRKNIIKSESEVRNNNLSFGLNASYLYSEQKLVDTDKDRLTVLFTNSKSKLEGATPLLINSDLSYNFKTNENDLTSTLVFNYFYDKVYSIGTSDNQNIIEKTVPTLDFVNKFTFKDKKLTMNLGVKNILNPRFRFTQETTDGTTTTESLVQSYRKGLFVTFGLNWNL</sequence>
<dbReference type="GO" id="GO:0030246">
    <property type="term" value="F:carbohydrate binding"/>
    <property type="evidence" value="ECO:0007669"/>
    <property type="project" value="InterPro"/>
</dbReference>
<dbReference type="InterPro" id="IPR013784">
    <property type="entry name" value="Carb-bd-like_fold"/>
</dbReference>
<dbReference type="InterPro" id="IPR012910">
    <property type="entry name" value="Plug_dom"/>
</dbReference>
<dbReference type="KEGG" id="fse:DI487_08210"/>
<evidence type="ECO:0000256" key="2">
    <source>
        <dbReference type="ARBA" id="ARBA00022448"/>
    </source>
</evidence>
<reference evidence="13 14" key="1">
    <citation type="submission" date="2018-05" db="EMBL/GenBank/DDBJ databases">
        <title>Flavobacterium sp. MEBiC07310.</title>
        <authorList>
            <person name="Baek K."/>
        </authorList>
    </citation>
    <scope>NUCLEOTIDE SEQUENCE [LARGE SCALE GENOMIC DNA]</scope>
    <source>
        <strain evidence="13 14">MEBiC07310</strain>
    </source>
</reference>
<evidence type="ECO:0000259" key="11">
    <source>
        <dbReference type="Pfam" id="PF00593"/>
    </source>
</evidence>
<dbReference type="InterPro" id="IPR037066">
    <property type="entry name" value="Plug_dom_sf"/>
</dbReference>
<evidence type="ECO:0000313" key="14">
    <source>
        <dbReference type="Proteomes" id="UP000245429"/>
    </source>
</evidence>
<proteinExistence type="inferred from homology"/>
<feature type="signal peptide" evidence="10">
    <location>
        <begin position="1"/>
        <end position="20"/>
    </location>
</feature>
<feature type="domain" description="TonB-dependent receptor-like beta-barrel" evidence="11">
    <location>
        <begin position="395"/>
        <end position="880"/>
    </location>
</feature>
<evidence type="ECO:0000256" key="9">
    <source>
        <dbReference type="RuleBase" id="RU003357"/>
    </source>
</evidence>
<dbReference type="SUPFAM" id="SSF49452">
    <property type="entry name" value="Starch-binding domain-like"/>
    <property type="match status" value="1"/>
</dbReference>
<protein>
    <submittedName>
        <fullName evidence="13">TonB-dependent receptor</fullName>
    </submittedName>
</protein>
<keyword evidence="13" id="KW-0675">Receptor</keyword>
<dbReference type="Pfam" id="PF00593">
    <property type="entry name" value="TonB_dep_Rec_b-barrel"/>
    <property type="match status" value="1"/>
</dbReference>
<dbReference type="Proteomes" id="UP000245429">
    <property type="component" value="Chromosome"/>
</dbReference>
<evidence type="ECO:0000256" key="1">
    <source>
        <dbReference type="ARBA" id="ARBA00004571"/>
    </source>
</evidence>
<dbReference type="InterPro" id="IPR036942">
    <property type="entry name" value="Beta-barrel_TonB_sf"/>
</dbReference>
<dbReference type="Gene3D" id="2.40.170.20">
    <property type="entry name" value="TonB-dependent receptor, beta-barrel domain"/>
    <property type="match status" value="1"/>
</dbReference>
<feature type="domain" description="TonB-dependent receptor plug" evidence="12">
    <location>
        <begin position="132"/>
        <end position="224"/>
    </location>
</feature>
<dbReference type="PANTHER" id="PTHR40980:SF5">
    <property type="entry name" value="TONB-DEPENDENT RECEPTOR"/>
    <property type="match status" value="1"/>
</dbReference>
<keyword evidence="4 8" id="KW-0812">Transmembrane</keyword>
<dbReference type="Gene3D" id="2.170.130.10">
    <property type="entry name" value="TonB-dependent receptor, plug domain"/>
    <property type="match status" value="1"/>
</dbReference>